<organism evidence="2 3">
    <name type="scientific">Didymodactylos carnosus</name>
    <dbReference type="NCBI Taxonomy" id="1234261"/>
    <lineage>
        <taxon>Eukaryota</taxon>
        <taxon>Metazoa</taxon>
        <taxon>Spiralia</taxon>
        <taxon>Gnathifera</taxon>
        <taxon>Rotifera</taxon>
        <taxon>Eurotatoria</taxon>
        <taxon>Bdelloidea</taxon>
        <taxon>Philodinida</taxon>
        <taxon>Philodinidae</taxon>
        <taxon>Didymodactylos</taxon>
    </lineage>
</organism>
<comment type="caution">
    <text evidence="2">The sequence shown here is derived from an EMBL/GenBank/DDBJ whole genome shotgun (WGS) entry which is preliminary data.</text>
</comment>
<evidence type="ECO:0000313" key="2">
    <source>
        <dbReference type="EMBL" id="CAF3711103.1"/>
    </source>
</evidence>
<gene>
    <name evidence="1" type="ORF">OVA965_LOCUS11348</name>
    <name evidence="2" type="ORF">TMI583_LOCUS11348</name>
</gene>
<reference evidence="2" key="1">
    <citation type="submission" date="2021-02" db="EMBL/GenBank/DDBJ databases">
        <authorList>
            <person name="Nowell W R."/>
        </authorList>
    </citation>
    <scope>NUCLEOTIDE SEQUENCE</scope>
</reference>
<dbReference type="Proteomes" id="UP000682733">
    <property type="component" value="Unassembled WGS sequence"/>
</dbReference>
<sequence length="27" mass="3114">GLKQAFELNDETLLQLRRTLGEAKQQL</sequence>
<proteinExistence type="predicted"/>
<dbReference type="EMBL" id="CAJNOK010004363">
    <property type="protein sequence ID" value="CAF0935274.1"/>
    <property type="molecule type" value="Genomic_DNA"/>
</dbReference>
<evidence type="ECO:0000313" key="1">
    <source>
        <dbReference type="EMBL" id="CAF0935274.1"/>
    </source>
</evidence>
<accession>A0A8S2I2G0</accession>
<protein>
    <submittedName>
        <fullName evidence="2">Uncharacterized protein</fullName>
    </submittedName>
</protein>
<dbReference type="AlphaFoldDB" id="A0A8S2I2G0"/>
<dbReference type="Proteomes" id="UP000677228">
    <property type="component" value="Unassembled WGS sequence"/>
</dbReference>
<dbReference type="EMBL" id="CAJOBA010004366">
    <property type="protein sequence ID" value="CAF3711103.1"/>
    <property type="molecule type" value="Genomic_DNA"/>
</dbReference>
<feature type="non-terminal residue" evidence="2">
    <location>
        <position position="1"/>
    </location>
</feature>
<evidence type="ECO:0000313" key="3">
    <source>
        <dbReference type="Proteomes" id="UP000682733"/>
    </source>
</evidence>
<name>A0A8S2I2G0_9BILA</name>